<evidence type="ECO:0000313" key="3">
    <source>
        <dbReference type="EMBL" id="MBJ2176126.1"/>
    </source>
</evidence>
<keyword evidence="1" id="KW-0812">Transmembrane</keyword>
<protein>
    <submittedName>
        <fullName evidence="3">Uncharacterized protein</fullName>
    </submittedName>
</protein>
<organism evidence="3 4">
    <name type="scientific">Aureibaculum flavum</name>
    <dbReference type="NCBI Taxonomy" id="2795986"/>
    <lineage>
        <taxon>Bacteria</taxon>
        <taxon>Pseudomonadati</taxon>
        <taxon>Bacteroidota</taxon>
        <taxon>Flavobacteriia</taxon>
        <taxon>Flavobacteriales</taxon>
        <taxon>Flavobacteriaceae</taxon>
        <taxon>Aureibaculum</taxon>
    </lineage>
</organism>
<comment type="caution">
    <text evidence="3">The sequence shown here is derived from an EMBL/GenBank/DDBJ whole genome shotgun (WGS) entry which is preliminary data.</text>
</comment>
<feature type="transmembrane region" description="Helical" evidence="1">
    <location>
        <begin position="387"/>
        <end position="406"/>
    </location>
</feature>
<proteinExistence type="predicted"/>
<evidence type="ECO:0000256" key="2">
    <source>
        <dbReference type="SAM" id="SignalP"/>
    </source>
</evidence>
<gene>
    <name evidence="3" type="ORF">JBL43_17880</name>
</gene>
<keyword evidence="1" id="KW-0472">Membrane</keyword>
<reference evidence="3 4" key="1">
    <citation type="submission" date="2020-12" db="EMBL/GenBank/DDBJ databases">
        <title>Aureibaculum luteum sp. nov. and Aureibaculum flavum sp. nov., novel members of the family Flavobacteriaceae isolated from Antarctic intertidal sediments.</title>
        <authorList>
            <person name="He X."/>
            <person name="Zhang X."/>
        </authorList>
    </citation>
    <scope>NUCLEOTIDE SEQUENCE [LARGE SCALE GENOMIC DNA]</scope>
    <source>
        <strain evidence="3 4">A20</strain>
    </source>
</reference>
<dbReference type="Proteomes" id="UP000623301">
    <property type="component" value="Unassembled WGS sequence"/>
</dbReference>
<sequence>MKKVILFIYALTISFSSFAQEEIITFNNYLKTSKAHIKEVIPIVNEQNQETSLFITDAKQAYGYLFDSNFKIIDEIVSDKRSRKYKTIIGSSIYNGNYTIFMTNKRRDKFASLLFSYENDNSNVAEIPLELKDEKFIQTVEYNNKFYILTIVRRTSKLNVYVFEKGSHFVKKEIDLSQDFEEKESLYNLLTISADGSYGLKKLVDINKIEEINPNAIEITSEKTKMYKRGSEIIFSFDENEDFTKVVTLSLDSFAYQVIEFDKPFKETHLKETNTFINGDNIYMVAATKKKFNFSIYNFETGNLIKEYNTTVDEVISFKNTPIIQVGGEFDSYRELEKTRKFLRKITNGNIGISVFKHNDTYEISIGGKKEVSSGGGMMMMPMGMRLPMATFGAVTVFFNPAMFAYNSYSRTKSIQFKGLFDDNFNHIKGEIEKNAFDKIKDYEDENNLSSKGKSLFRFKDYYILGNYSPWPKEEYTLALFKD</sequence>
<feature type="chain" id="PRO_5046698552" evidence="2">
    <location>
        <begin position="20"/>
        <end position="483"/>
    </location>
</feature>
<accession>A0ABS0WVX8</accession>
<keyword evidence="1" id="KW-1133">Transmembrane helix</keyword>
<keyword evidence="2" id="KW-0732">Signal</keyword>
<feature type="signal peptide" evidence="2">
    <location>
        <begin position="1"/>
        <end position="19"/>
    </location>
</feature>
<evidence type="ECO:0000313" key="4">
    <source>
        <dbReference type="Proteomes" id="UP000623301"/>
    </source>
</evidence>
<dbReference type="RefSeq" id="WP_198842755.1">
    <property type="nucleotide sequence ID" value="NZ_JAEHFJ010000012.1"/>
</dbReference>
<keyword evidence="4" id="KW-1185">Reference proteome</keyword>
<dbReference type="EMBL" id="JAEHFJ010000012">
    <property type="protein sequence ID" value="MBJ2176126.1"/>
    <property type="molecule type" value="Genomic_DNA"/>
</dbReference>
<name>A0ABS0WVX8_9FLAO</name>
<evidence type="ECO:0000256" key="1">
    <source>
        <dbReference type="SAM" id="Phobius"/>
    </source>
</evidence>